<feature type="repeat" description="WD" evidence="3">
    <location>
        <begin position="253"/>
        <end position="294"/>
    </location>
</feature>
<reference evidence="4 5" key="1">
    <citation type="journal article" date="2011" name="Stand. Genomic Sci.">
        <title>Non-contiguous finished genome sequence and contextual data of the filamentous soil bacterium Ktedonobacter racemifer type strain (SOSP1-21).</title>
        <authorList>
            <person name="Chang Y.J."/>
            <person name="Land M."/>
            <person name="Hauser L."/>
            <person name="Chertkov O."/>
            <person name="Del Rio T.G."/>
            <person name="Nolan M."/>
            <person name="Copeland A."/>
            <person name="Tice H."/>
            <person name="Cheng J.F."/>
            <person name="Lucas S."/>
            <person name="Han C."/>
            <person name="Goodwin L."/>
            <person name="Pitluck S."/>
            <person name="Ivanova N."/>
            <person name="Ovchinikova G."/>
            <person name="Pati A."/>
            <person name="Chen A."/>
            <person name="Palaniappan K."/>
            <person name="Mavromatis K."/>
            <person name="Liolios K."/>
            <person name="Brettin T."/>
            <person name="Fiebig A."/>
            <person name="Rohde M."/>
            <person name="Abt B."/>
            <person name="Goker M."/>
            <person name="Detter J.C."/>
            <person name="Woyke T."/>
            <person name="Bristow J."/>
            <person name="Eisen J.A."/>
            <person name="Markowitz V."/>
            <person name="Hugenholtz P."/>
            <person name="Kyrpides N.C."/>
            <person name="Klenk H.P."/>
            <person name="Lapidus A."/>
        </authorList>
    </citation>
    <scope>NUCLEOTIDE SEQUENCE [LARGE SCALE GENOMIC DNA]</scope>
    <source>
        <strain evidence="5">DSM 44963</strain>
    </source>
</reference>
<dbReference type="InterPro" id="IPR036322">
    <property type="entry name" value="WD40_repeat_dom_sf"/>
</dbReference>
<dbReference type="SUPFAM" id="SSF50978">
    <property type="entry name" value="WD40 repeat-like"/>
    <property type="match status" value="1"/>
</dbReference>
<dbReference type="PROSITE" id="PS00678">
    <property type="entry name" value="WD_REPEATS_1"/>
    <property type="match status" value="1"/>
</dbReference>
<feature type="repeat" description="WD" evidence="3">
    <location>
        <begin position="295"/>
        <end position="336"/>
    </location>
</feature>
<dbReference type="EMBL" id="ADVG01000004">
    <property type="protein sequence ID" value="EFH82423.1"/>
    <property type="molecule type" value="Genomic_DNA"/>
</dbReference>
<dbReference type="SMART" id="SM00320">
    <property type="entry name" value="WD40"/>
    <property type="match status" value="5"/>
</dbReference>
<dbReference type="STRING" id="485913.Krac_3234"/>
<keyword evidence="1 3" id="KW-0853">WD repeat</keyword>
<proteinExistence type="predicted"/>
<evidence type="ECO:0000313" key="4">
    <source>
        <dbReference type="EMBL" id="EFH82423.1"/>
    </source>
</evidence>
<dbReference type="Pfam" id="PF00400">
    <property type="entry name" value="WD40"/>
    <property type="match status" value="4"/>
</dbReference>
<evidence type="ECO:0000256" key="1">
    <source>
        <dbReference type="ARBA" id="ARBA00022574"/>
    </source>
</evidence>
<dbReference type="InterPro" id="IPR011659">
    <property type="entry name" value="WD40"/>
</dbReference>
<dbReference type="PANTHER" id="PTHR19848">
    <property type="entry name" value="WD40 REPEAT PROTEIN"/>
    <property type="match status" value="1"/>
</dbReference>
<protein>
    <submittedName>
        <fullName evidence="4">Uncharacterized protein</fullName>
    </submittedName>
</protein>
<feature type="repeat" description="WD" evidence="3">
    <location>
        <begin position="75"/>
        <end position="116"/>
    </location>
</feature>
<dbReference type="InterPro" id="IPR020472">
    <property type="entry name" value="WD40_PAC1"/>
</dbReference>
<organism evidence="4 5">
    <name type="scientific">Ktedonobacter racemifer DSM 44963</name>
    <dbReference type="NCBI Taxonomy" id="485913"/>
    <lineage>
        <taxon>Bacteria</taxon>
        <taxon>Bacillati</taxon>
        <taxon>Chloroflexota</taxon>
        <taxon>Ktedonobacteria</taxon>
        <taxon>Ktedonobacterales</taxon>
        <taxon>Ktedonobacteraceae</taxon>
        <taxon>Ktedonobacter</taxon>
    </lineage>
</organism>
<dbReference type="PANTHER" id="PTHR19848:SF8">
    <property type="entry name" value="F-BOX AND WD REPEAT DOMAIN CONTAINING 7"/>
    <property type="match status" value="1"/>
</dbReference>
<name>D6U0T3_KTERA</name>
<accession>D6U0T3</accession>
<dbReference type="CDD" id="cd00200">
    <property type="entry name" value="WD40"/>
    <property type="match status" value="1"/>
</dbReference>
<dbReference type="eggNOG" id="COG2319">
    <property type="taxonomic scope" value="Bacteria"/>
</dbReference>
<dbReference type="InterPro" id="IPR001680">
    <property type="entry name" value="WD40_rpt"/>
</dbReference>
<dbReference type="InterPro" id="IPR015943">
    <property type="entry name" value="WD40/YVTN_repeat-like_dom_sf"/>
</dbReference>
<dbReference type="Proteomes" id="UP000004508">
    <property type="component" value="Unassembled WGS sequence"/>
</dbReference>
<comment type="caution">
    <text evidence="4">The sequence shown here is derived from an EMBL/GenBank/DDBJ whole genome shotgun (WGS) entry which is preliminary data.</text>
</comment>
<sequence>MERLRTDSMPKKNPLSLWVCRAFYGPIHSLWLLHGREFCLQLPLNANPPTSTVVTRTEEISTTKSARPGTELATFTGHNDVVLAASWSLDGKRIASVGFDGAVRVWNASTGTELWKRAFPGTHEVAYSPDGQYVAVGTYVGGGDAGSGLVYILNAASGQTSFISQKYDHGITGLSWSPDSSAIAYSVENGTIQILDIKTNGRNNKVYRLAASDTVGAVAWSPNGKFLAWAVTTPGNPQVQVINISVGHTMYNYHEHSDLINAIAWSPDSQKIATASNDKTVRIWDSASGTTQRVYQEHTGEVVTVSWSKDGAYLASGSTDKTVHVFSATTGITSLVYRGHTGSVFGVVWSPEGKRIASAGADLVVRVWQAIK</sequence>
<keyword evidence="2" id="KW-0677">Repeat</keyword>
<dbReference type="InParanoid" id="D6U0T3"/>
<gene>
    <name evidence="4" type="ORF">Krac_3234</name>
</gene>
<keyword evidence="5" id="KW-1185">Reference proteome</keyword>
<dbReference type="AlphaFoldDB" id="D6U0T3"/>
<feature type="repeat" description="WD" evidence="3">
    <location>
        <begin position="337"/>
        <end position="372"/>
    </location>
</feature>
<evidence type="ECO:0000256" key="2">
    <source>
        <dbReference type="ARBA" id="ARBA00022737"/>
    </source>
</evidence>
<dbReference type="PROSITE" id="PS50294">
    <property type="entry name" value="WD_REPEATS_REGION"/>
    <property type="match status" value="4"/>
</dbReference>
<dbReference type="InterPro" id="IPR019775">
    <property type="entry name" value="WD40_repeat_CS"/>
</dbReference>
<evidence type="ECO:0000256" key="3">
    <source>
        <dbReference type="PROSITE-ProRule" id="PRU00221"/>
    </source>
</evidence>
<dbReference type="PROSITE" id="PS50082">
    <property type="entry name" value="WD_REPEATS_2"/>
    <property type="match status" value="4"/>
</dbReference>
<dbReference type="Pfam" id="PF07676">
    <property type="entry name" value="PD40"/>
    <property type="match status" value="1"/>
</dbReference>
<dbReference type="PRINTS" id="PR00320">
    <property type="entry name" value="GPROTEINBRPT"/>
</dbReference>
<evidence type="ECO:0000313" key="5">
    <source>
        <dbReference type="Proteomes" id="UP000004508"/>
    </source>
</evidence>
<dbReference type="Gene3D" id="2.130.10.10">
    <property type="entry name" value="YVTN repeat-like/Quinoprotein amine dehydrogenase"/>
    <property type="match status" value="3"/>
</dbReference>